<dbReference type="AlphaFoldDB" id="A0A8C3TJA0"/>
<feature type="compositionally biased region" description="Pro residues" evidence="1">
    <location>
        <begin position="219"/>
        <end position="228"/>
    </location>
</feature>
<dbReference type="Proteomes" id="UP000694563">
    <property type="component" value="Chromosome 2"/>
</dbReference>
<evidence type="ECO:0000256" key="1">
    <source>
        <dbReference type="SAM" id="MobiDB-lite"/>
    </source>
</evidence>
<dbReference type="Ensembl" id="ENSCUST00005000124.1">
    <property type="protein sequence ID" value="ENSCUSP00005000117.1"/>
    <property type="gene ID" value="ENSCUSG00005000090.1"/>
</dbReference>
<feature type="region of interest" description="Disordered" evidence="1">
    <location>
        <begin position="260"/>
        <end position="322"/>
    </location>
</feature>
<reference evidence="2" key="2">
    <citation type="submission" date="2025-08" db="UniProtKB">
        <authorList>
            <consortium name="Ensembl"/>
        </authorList>
    </citation>
    <scope>IDENTIFICATION</scope>
</reference>
<dbReference type="InterPro" id="IPR053819">
    <property type="entry name" value="TEADIR3_omega_loop"/>
</dbReference>
<dbReference type="InterPro" id="IPR029359">
    <property type="entry name" value="FAM181"/>
</dbReference>
<feature type="compositionally biased region" description="Gly residues" evidence="1">
    <location>
        <begin position="268"/>
        <end position="279"/>
    </location>
</feature>
<proteinExistence type="predicted"/>
<evidence type="ECO:0000313" key="2">
    <source>
        <dbReference type="Ensembl" id="ENSCUSP00005000117.1"/>
    </source>
</evidence>
<accession>A0A8C3TJA0</accession>
<protein>
    <submittedName>
        <fullName evidence="2">Family with sequence similarity 181 member B</fullName>
    </submittedName>
</protein>
<dbReference type="PANTHER" id="PTHR33766">
    <property type="entry name" value="PROTEIN FAM181B"/>
    <property type="match status" value="1"/>
</dbReference>
<keyword evidence="3" id="KW-1185">Reference proteome</keyword>
<feature type="region of interest" description="Disordered" evidence="1">
    <location>
        <begin position="32"/>
        <end position="84"/>
    </location>
</feature>
<feature type="region of interest" description="Disordered" evidence="1">
    <location>
        <begin position="219"/>
        <end position="242"/>
    </location>
</feature>
<name>A0A8C3TJA0_CATUS</name>
<sequence>MPAHLSRVCVRTCPGCVCTPVPLPLRAGAGVSKPRGDAPPAPPLPMFPPGPAGGWVQPARPPGCGQGGGEGRGQPRSDPSSSFPARRLFPAAAAAARRAHPSGVCRNSGRRRSPPAMAVPAALLSPHHLLSFCFPAASGLLGYADLEKGYEGGGGDAGDFREATRDLLSFIDSASSNIKLALDRPVKSRRKVNHRKYLQKQIKRCTGIIAAAAPPPAACPPAACPARPPPRREPAQAAGSSLQSKSLAALFGSLQRGRGAAGGAEARAGGGGAGGGEKAAGGPRKVPLRDRNLPPSFFTEPALPGPAARGPPAKEPEKGGGGAEAAEFFELLCPEYGALLPEHTAPTDAFGGRLPAELGLEHGLYELPLPAGPHPLLGGLLYPEPPWSPAAPCSPPRKAPAEPLRPLYPGGAEPVPGGSEEPGGHLPAGFAPFFPECPLPQPPYEYGGGFPRGGYPGL</sequence>
<feature type="compositionally biased region" description="Pro residues" evidence="1">
    <location>
        <begin position="37"/>
        <end position="51"/>
    </location>
</feature>
<reference evidence="2" key="3">
    <citation type="submission" date="2025-09" db="UniProtKB">
        <authorList>
            <consortium name="Ensembl"/>
        </authorList>
    </citation>
    <scope>IDENTIFICATION</scope>
</reference>
<feature type="compositionally biased region" description="Low complexity" evidence="1">
    <location>
        <begin position="300"/>
        <end position="311"/>
    </location>
</feature>
<reference evidence="2" key="1">
    <citation type="submission" date="2020-10" db="EMBL/GenBank/DDBJ databases">
        <title>Catharus ustulatus (Swainson's thrush) genome, bCatUst1, primary haplotype v2.</title>
        <authorList>
            <person name="Delmore K."/>
            <person name="Vafadar M."/>
            <person name="Formenti G."/>
            <person name="Chow W."/>
            <person name="Pelan S."/>
            <person name="Howe K."/>
            <person name="Rhie A."/>
            <person name="Mountcastle J."/>
            <person name="Haase B."/>
            <person name="Fedrigo O."/>
            <person name="Jarvis E.D."/>
        </authorList>
    </citation>
    <scope>NUCLEOTIDE SEQUENCE [LARGE SCALE GENOMIC DNA]</scope>
</reference>
<organism evidence="2 3">
    <name type="scientific">Catharus ustulatus</name>
    <name type="common">Russet-backed thrush</name>
    <name type="synonym">Hylocichla ustulatus</name>
    <dbReference type="NCBI Taxonomy" id="91951"/>
    <lineage>
        <taxon>Eukaryota</taxon>
        <taxon>Metazoa</taxon>
        <taxon>Chordata</taxon>
        <taxon>Craniata</taxon>
        <taxon>Vertebrata</taxon>
        <taxon>Euteleostomi</taxon>
        <taxon>Archelosauria</taxon>
        <taxon>Archosauria</taxon>
        <taxon>Dinosauria</taxon>
        <taxon>Saurischia</taxon>
        <taxon>Theropoda</taxon>
        <taxon>Coelurosauria</taxon>
        <taxon>Aves</taxon>
        <taxon>Neognathae</taxon>
        <taxon>Neoaves</taxon>
        <taxon>Telluraves</taxon>
        <taxon>Australaves</taxon>
        <taxon>Passeriformes</taxon>
        <taxon>Turdidae</taxon>
        <taxon>Catharus</taxon>
    </lineage>
</organism>
<evidence type="ECO:0000313" key="3">
    <source>
        <dbReference type="Proteomes" id="UP000694563"/>
    </source>
</evidence>
<dbReference type="PANTHER" id="PTHR33766:SF2">
    <property type="entry name" value="PROTEIN FAM181B"/>
    <property type="match status" value="1"/>
</dbReference>
<dbReference type="Pfam" id="PF15238">
    <property type="entry name" value="TEADIR3"/>
    <property type="match status" value="1"/>
</dbReference>